<evidence type="ECO:0000259" key="1">
    <source>
        <dbReference type="Pfam" id="PF08268"/>
    </source>
</evidence>
<dbReference type="InterPro" id="IPR015915">
    <property type="entry name" value="Kelch-typ_b-propeller"/>
</dbReference>
<gene>
    <name evidence="2" type="ORF">AQUCO_04700034v1</name>
</gene>
<dbReference type="InterPro" id="IPR017451">
    <property type="entry name" value="F-box-assoc_interact_dom"/>
</dbReference>
<evidence type="ECO:0000313" key="2">
    <source>
        <dbReference type="EMBL" id="PIA31894.1"/>
    </source>
</evidence>
<dbReference type="PANTHER" id="PTHR31111:SF136">
    <property type="entry name" value="F-BOX ASSOCIATED DOMAIN-CONTAINING PROTEIN"/>
    <property type="match status" value="1"/>
</dbReference>
<dbReference type="InParanoid" id="A0A2G5CKT7"/>
<feature type="domain" description="F-box associated beta-propeller type 3" evidence="1">
    <location>
        <begin position="15"/>
        <end position="198"/>
    </location>
</feature>
<dbReference type="NCBIfam" id="TIGR01640">
    <property type="entry name" value="F_box_assoc_1"/>
    <property type="match status" value="1"/>
</dbReference>
<dbReference type="InterPro" id="IPR013187">
    <property type="entry name" value="F-box-assoc_dom_typ3"/>
</dbReference>
<keyword evidence="3" id="KW-1185">Reference proteome</keyword>
<organism evidence="2 3">
    <name type="scientific">Aquilegia coerulea</name>
    <name type="common">Rocky mountain columbine</name>
    <dbReference type="NCBI Taxonomy" id="218851"/>
    <lineage>
        <taxon>Eukaryota</taxon>
        <taxon>Viridiplantae</taxon>
        <taxon>Streptophyta</taxon>
        <taxon>Embryophyta</taxon>
        <taxon>Tracheophyta</taxon>
        <taxon>Spermatophyta</taxon>
        <taxon>Magnoliopsida</taxon>
        <taxon>Ranunculales</taxon>
        <taxon>Ranunculaceae</taxon>
        <taxon>Thalictroideae</taxon>
        <taxon>Aquilegia</taxon>
    </lineage>
</organism>
<dbReference type="Gene3D" id="2.120.10.80">
    <property type="entry name" value="Kelch-type beta propeller"/>
    <property type="match status" value="1"/>
</dbReference>
<dbReference type="Proteomes" id="UP000230069">
    <property type="component" value="Unassembled WGS sequence"/>
</dbReference>
<dbReference type="OrthoDB" id="1702120at2759"/>
<name>A0A2G5CKT7_AQUCA</name>
<dbReference type="Pfam" id="PF08268">
    <property type="entry name" value="FBA_3"/>
    <property type="match status" value="1"/>
</dbReference>
<evidence type="ECO:0000313" key="3">
    <source>
        <dbReference type="Proteomes" id="UP000230069"/>
    </source>
</evidence>
<dbReference type="PANTHER" id="PTHR31111">
    <property type="entry name" value="BNAA05G37150D PROTEIN-RELATED"/>
    <property type="match status" value="1"/>
</dbReference>
<protein>
    <recommendedName>
        <fullName evidence="1">F-box associated beta-propeller type 3 domain-containing protein</fullName>
    </recommendedName>
</protein>
<proteinExistence type="predicted"/>
<dbReference type="AlphaFoldDB" id="A0A2G5CKT7"/>
<reference evidence="2 3" key="1">
    <citation type="submission" date="2017-09" db="EMBL/GenBank/DDBJ databases">
        <title>WGS assembly of Aquilegia coerulea Goldsmith.</title>
        <authorList>
            <person name="Hodges S."/>
            <person name="Kramer E."/>
            <person name="Nordborg M."/>
            <person name="Tomkins J."/>
            <person name="Borevitz J."/>
            <person name="Derieg N."/>
            <person name="Yan J."/>
            <person name="Mihaltcheva S."/>
            <person name="Hayes R.D."/>
            <person name="Rokhsar D."/>
        </authorList>
    </citation>
    <scope>NUCLEOTIDE SEQUENCE [LARGE SCALE GENOMIC DNA]</scope>
    <source>
        <strain evidence="3">cv. Goldsmith</strain>
    </source>
</reference>
<accession>A0A2G5CKT7</accession>
<dbReference type="STRING" id="218851.A0A2G5CKT7"/>
<dbReference type="EMBL" id="KZ305064">
    <property type="protein sequence ID" value="PIA31894.1"/>
    <property type="molecule type" value="Genomic_DNA"/>
</dbReference>
<sequence>MEYEILEFSKLCKSVQVSFHNGKTVEEPPINGLLFYAYPTMKQGDFCMCICDPAIRDYVKLPIYESFKSKNCFPKFGFGFDTISKEFKVVAISLWNSDGTLQSEAQVYTLGSNSWKRLTNVPKVSFIRTGSAFVNGSLHWLATGETEDGLELTKIMSFNLSSEHFGVIPSPAVVESKSARSFMQLVELRGCLSIVDYFYDRHTEIC</sequence>